<keyword evidence="1" id="KW-0677">Repeat</keyword>
<organism evidence="3 4">
    <name type="scientific">Acanthamoeba castellanii (strain ATCC 30010 / Neff)</name>
    <dbReference type="NCBI Taxonomy" id="1257118"/>
    <lineage>
        <taxon>Eukaryota</taxon>
        <taxon>Amoebozoa</taxon>
        <taxon>Discosea</taxon>
        <taxon>Longamoebia</taxon>
        <taxon>Centramoebida</taxon>
        <taxon>Acanthamoebidae</taxon>
        <taxon>Acanthamoeba</taxon>
    </lineage>
</organism>
<dbReference type="OrthoDB" id="18269at2759"/>
<accession>L8H342</accession>
<dbReference type="PANTHER" id="PTHR13102">
    <property type="entry name" value="NUCLEOLAR PROTEIN 9"/>
    <property type="match status" value="1"/>
</dbReference>
<dbReference type="InterPro" id="IPR016024">
    <property type="entry name" value="ARM-type_fold"/>
</dbReference>
<feature type="compositionally biased region" description="Basic residues" evidence="2">
    <location>
        <begin position="744"/>
        <end position="754"/>
    </location>
</feature>
<dbReference type="OMA" id="HHLVRNF"/>
<dbReference type="InterPro" id="IPR040000">
    <property type="entry name" value="NOP9"/>
</dbReference>
<dbReference type="GO" id="GO:0005730">
    <property type="term" value="C:nucleolus"/>
    <property type="evidence" value="ECO:0007669"/>
    <property type="project" value="TreeGrafter"/>
</dbReference>
<dbReference type="RefSeq" id="XP_004341744.1">
    <property type="nucleotide sequence ID" value="XM_004341696.1"/>
</dbReference>
<dbReference type="GeneID" id="14920477"/>
<dbReference type="GO" id="GO:0000472">
    <property type="term" value="P:endonucleolytic cleavage to generate mature 5'-end of SSU-rRNA from (SSU-rRNA, 5.8S rRNA, LSU-rRNA)"/>
    <property type="evidence" value="ECO:0007669"/>
    <property type="project" value="TreeGrafter"/>
</dbReference>
<feature type="compositionally biased region" description="Basic and acidic residues" evidence="2">
    <location>
        <begin position="781"/>
        <end position="813"/>
    </location>
</feature>
<name>L8H342_ACACF</name>
<dbReference type="InterPro" id="IPR001313">
    <property type="entry name" value="Pumilio_RNA-bd_rpt"/>
</dbReference>
<dbReference type="GO" id="GO:0003723">
    <property type="term" value="F:RNA binding"/>
    <property type="evidence" value="ECO:0007669"/>
    <property type="project" value="InterPro"/>
</dbReference>
<dbReference type="SUPFAM" id="SSF48371">
    <property type="entry name" value="ARM repeat"/>
    <property type="match status" value="1"/>
</dbReference>
<reference evidence="3 4" key="1">
    <citation type="journal article" date="2013" name="Genome Biol.">
        <title>Genome of Acanthamoeba castellanii highlights extensive lateral gene transfer and early evolution of tyrosine kinase signaling.</title>
        <authorList>
            <person name="Clarke M."/>
            <person name="Lohan A.J."/>
            <person name="Liu B."/>
            <person name="Lagkouvardos I."/>
            <person name="Roy S."/>
            <person name="Zafar N."/>
            <person name="Bertelli C."/>
            <person name="Schilde C."/>
            <person name="Kianianmomeni A."/>
            <person name="Burglin T.R."/>
            <person name="Frech C."/>
            <person name="Turcotte B."/>
            <person name="Kopec K.O."/>
            <person name="Synnott J.M."/>
            <person name="Choo C."/>
            <person name="Paponov I."/>
            <person name="Finkler A."/>
            <person name="Soon Heng Tan C."/>
            <person name="Hutchins A.P."/>
            <person name="Weinmeier T."/>
            <person name="Rattei T."/>
            <person name="Chu J.S."/>
            <person name="Gimenez G."/>
            <person name="Irimia M."/>
            <person name="Rigden D.J."/>
            <person name="Fitzpatrick D.A."/>
            <person name="Lorenzo-Morales J."/>
            <person name="Bateman A."/>
            <person name="Chiu C.H."/>
            <person name="Tang P."/>
            <person name="Hegemann P."/>
            <person name="Fromm H."/>
            <person name="Raoult D."/>
            <person name="Greub G."/>
            <person name="Miranda-Saavedra D."/>
            <person name="Chen N."/>
            <person name="Nash P."/>
            <person name="Ginger M.L."/>
            <person name="Horn M."/>
            <person name="Schaap P."/>
            <person name="Caler L."/>
            <person name="Loftus B."/>
        </authorList>
    </citation>
    <scope>NUCLEOTIDE SEQUENCE [LARGE SCALE GENOMIC DNA]</scope>
    <source>
        <strain evidence="3 4">Neff</strain>
    </source>
</reference>
<dbReference type="SMART" id="SM00025">
    <property type="entry name" value="Pumilio"/>
    <property type="match status" value="4"/>
</dbReference>
<dbReference type="KEGG" id="acan:ACA1_199040"/>
<dbReference type="Proteomes" id="UP000011083">
    <property type="component" value="Unassembled WGS sequence"/>
</dbReference>
<dbReference type="GO" id="GO:0000447">
    <property type="term" value="P:endonucleolytic cleavage in ITS1 to separate SSU-rRNA from 5.8S rRNA and LSU-rRNA from tricistronic rRNA transcript (SSU-rRNA, 5.8S rRNA, LSU-rRNA)"/>
    <property type="evidence" value="ECO:0007669"/>
    <property type="project" value="TreeGrafter"/>
</dbReference>
<evidence type="ECO:0000313" key="3">
    <source>
        <dbReference type="EMBL" id="ELR19652.1"/>
    </source>
</evidence>
<feature type="compositionally biased region" description="Polar residues" evidence="2">
    <location>
        <begin position="817"/>
        <end position="827"/>
    </location>
</feature>
<feature type="compositionally biased region" description="Acidic residues" evidence="2">
    <location>
        <begin position="667"/>
        <end position="682"/>
    </location>
</feature>
<dbReference type="Pfam" id="PF22493">
    <property type="entry name" value="PUF_NOP9"/>
    <property type="match status" value="1"/>
</dbReference>
<feature type="region of interest" description="Disordered" evidence="2">
    <location>
        <begin position="658"/>
        <end position="848"/>
    </location>
</feature>
<dbReference type="GO" id="GO:0030686">
    <property type="term" value="C:90S preribosome"/>
    <property type="evidence" value="ECO:0007669"/>
    <property type="project" value="TreeGrafter"/>
</dbReference>
<dbReference type="AlphaFoldDB" id="L8H342"/>
<protein>
    <submittedName>
        <fullName evidence="3">Pumiliofamily RNA binding repeat domain containing protein</fullName>
    </submittedName>
</protein>
<dbReference type="VEuPathDB" id="AmoebaDB:ACA1_199040"/>
<dbReference type="GO" id="GO:0000480">
    <property type="term" value="P:endonucleolytic cleavage in 5'-ETS of tricistronic rRNA transcript (SSU-rRNA, 5.8S rRNA, LSU-rRNA)"/>
    <property type="evidence" value="ECO:0007669"/>
    <property type="project" value="TreeGrafter"/>
</dbReference>
<dbReference type="InterPro" id="IPR011989">
    <property type="entry name" value="ARM-like"/>
</dbReference>
<dbReference type="PANTHER" id="PTHR13102:SF0">
    <property type="entry name" value="NUCLEOLAR PROTEIN 9"/>
    <property type="match status" value="1"/>
</dbReference>
<evidence type="ECO:0000313" key="4">
    <source>
        <dbReference type="Proteomes" id="UP000011083"/>
    </source>
</evidence>
<evidence type="ECO:0000256" key="2">
    <source>
        <dbReference type="SAM" id="MobiDB-lite"/>
    </source>
</evidence>
<keyword evidence="4" id="KW-1185">Reference proteome</keyword>
<proteinExistence type="predicted"/>
<sequence length="848" mass="95211">MERNPHRLVDNELRSYLQHVKGIIDKNEFEDEEERQILLNNVFSELRHKELNIATHSGVTRTLEGFLPLFSPYKLRAFLFHLRQRYVRLSTDCAGSHIFEKVIGLFGKFLGDEDADADEELDDGEGEEAKEKIPSCVDTLLGVCDELAPELGALTTDNYSTHVVRTLLRVLAGLPPSEPKTEQEKDDAQSVAPKKVPKKLLEKAKEVIEAILLQLQDDKHQAQDIIFHRCACPTIQTILAVLKQLDPERMEALIAQMLMLDSKDSAATLKHVGKALRHPIASHFIEKALQLCSPETYVRIYSDFFRHNIVEYGKDASANYVVQQLIASARHHAQPKLIFEELMESPHNVKSLFNSGKASVMLKLVEAFTKFTDIPKKDKRALCTSIRDVFMVEGEQPAAVAEAESEAAGGKGAKKAAKKESEKESGRVFDLKGLLEVKSVVRDAPTKPAFGKKKKSGKRAVSPFSPIGCRLVQSLMLFPFDCVDFLLNSFLALDTEYLLTMGLDSAASRVVEHKLKLIRTMHGVYGKLAVDRCGSHIVEKCYKAADVNVKAMIADELVVDEKKLDAEKYGKAVLIKCKIGAYKMKKEAWTEKAASIDKKRKMFEDILNDQDDDLLPSAKAVELASPDQAEKPEKKKKKEIGGFVVDKYGSAALKEELRRAAKRQKEEGEEEEDDEDEDEEDEEAKKSKTKAGKRKQLDAVESQMMELLGYGGDDADSSSSKKRRRDDDGDGEETNKIKKSNQPTKKKKNQNKKPRREEKEASGDTSLGFIMDVISATRSNKRAETPKQKQQVKEAQEAKLNKKKKQNNDKTAEKQQLLAQQTNSTGGNKKEKKQKEEKDGWAGFFSDE</sequence>
<dbReference type="EMBL" id="KB007932">
    <property type="protein sequence ID" value="ELR19652.1"/>
    <property type="molecule type" value="Genomic_DNA"/>
</dbReference>
<dbReference type="GO" id="GO:0030688">
    <property type="term" value="C:preribosome, small subunit precursor"/>
    <property type="evidence" value="ECO:0007669"/>
    <property type="project" value="TreeGrafter"/>
</dbReference>
<dbReference type="GO" id="GO:0000056">
    <property type="term" value="P:ribosomal small subunit export from nucleus"/>
    <property type="evidence" value="ECO:0007669"/>
    <property type="project" value="TreeGrafter"/>
</dbReference>
<gene>
    <name evidence="3" type="ORF">ACA1_199040</name>
</gene>
<dbReference type="STRING" id="1257118.L8H342"/>
<evidence type="ECO:0000256" key="1">
    <source>
        <dbReference type="ARBA" id="ARBA00022737"/>
    </source>
</evidence>
<dbReference type="Gene3D" id="1.25.10.10">
    <property type="entry name" value="Leucine-rich Repeat Variant"/>
    <property type="match status" value="2"/>
</dbReference>